<comment type="similarity">
    <text evidence="3 10">Belongs to the FliL family.</text>
</comment>
<proteinExistence type="inferred from homology"/>
<evidence type="ECO:0000256" key="7">
    <source>
        <dbReference type="ARBA" id="ARBA00022779"/>
    </source>
</evidence>
<keyword evidence="13" id="KW-0282">Flagellum</keyword>
<keyword evidence="4" id="KW-1003">Cell membrane</keyword>
<evidence type="ECO:0000256" key="2">
    <source>
        <dbReference type="ARBA" id="ARBA00004162"/>
    </source>
</evidence>
<evidence type="ECO:0000256" key="10">
    <source>
        <dbReference type="RuleBase" id="RU364125"/>
    </source>
</evidence>
<keyword evidence="13" id="KW-0966">Cell projection</keyword>
<dbReference type="Pfam" id="PF03748">
    <property type="entry name" value="FliL"/>
    <property type="match status" value="1"/>
</dbReference>
<evidence type="ECO:0000256" key="4">
    <source>
        <dbReference type="ARBA" id="ARBA00022475"/>
    </source>
</evidence>
<keyword evidence="12" id="KW-0732">Signal</keyword>
<dbReference type="KEGG" id="nsm:JO391_20050"/>
<dbReference type="Proteomes" id="UP000826300">
    <property type="component" value="Chromosome"/>
</dbReference>
<dbReference type="RefSeq" id="WP_220664648.1">
    <property type="nucleotide sequence ID" value="NZ_CP069370.1"/>
</dbReference>
<evidence type="ECO:0000256" key="12">
    <source>
        <dbReference type="SAM" id="SignalP"/>
    </source>
</evidence>
<evidence type="ECO:0000256" key="8">
    <source>
        <dbReference type="ARBA" id="ARBA00022989"/>
    </source>
</evidence>
<keyword evidence="7 10" id="KW-0283">Flagellar rotation</keyword>
<dbReference type="EMBL" id="CP069370">
    <property type="protein sequence ID" value="QYZ72053.1"/>
    <property type="molecule type" value="Genomic_DNA"/>
</dbReference>
<evidence type="ECO:0000256" key="1">
    <source>
        <dbReference type="ARBA" id="ARBA00002254"/>
    </source>
</evidence>
<comment type="function">
    <text evidence="1 10">Controls the rotational direction of flagella during chemotaxis.</text>
</comment>
<dbReference type="GO" id="GO:0009425">
    <property type="term" value="C:bacterial-type flagellum basal body"/>
    <property type="evidence" value="ECO:0007669"/>
    <property type="project" value="InterPro"/>
</dbReference>
<keyword evidence="13" id="KW-0969">Cilium</keyword>
<name>A0A8G0ZZN5_9RHOB</name>
<dbReference type="GO" id="GO:0006935">
    <property type="term" value="P:chemotaxis"/>
    <property type="evidence" value="ECO:0007669"/>
    <property type="project" value="UniProtKB-KW"/>
</dbReference>
<evidence type="ECO:0000256" key="3">
    <source>
        <dbReference type="ARBA" id="ARBA00008281"/>
    </source>
</evidence>
<keyword evidence="14" id="KW-1185">Reference proteome</keyword>
<evidence type="ECO:0000256" key="9">
    <source>
        <dbReference type="ARBA" id="ARBA00023136"/>
    </source>
</evidence>
<dbReference type="GO" id="GO:0071973">
    <property type="term" value="P:bacterial-type flagellum-dependent cell motility"/>
    <property type="evidence" value="ECO:0007669"/>
    <property type="project" value="InterPro"/>
</dbReference>
<accession>A0A8G0ZZN5</accession>
<keyword evidence="6" id="KW-0812">Transmembrane</keyword>
<feature type="signal peptide" evidence="12">
    <location>
        <begin position="1"/>
        <end position="21"/>
    </location>
</feature>
<evidence type="ECO:0000313" key="14">
    <source>
        <dbReference type="Proteomes" id="UP000826300"/>
    </source>
</evidence>
<sequence length="153" mass="16035">MMKKILILLVPLVSLAAGVGAGSLLKPEAETPGESDHGAEAPAPDEAPEYVKLSNQFVVPILRDGQVGSLVILSLSLEVRPGQSEEVYAKEPKLRDALLQVLFDHANAGGFDGGFTEGAALSPLRQALKEAAQVALGQIVTDVLISDIVRQDG</sequence>
<dbReference type="GO" id="GO:0005886">
    <property type="term" value="C:plasma membrane"/>
    <property type="evidence" value="ECO:0007669"/>
    <property type="project" value="UniProtKB-SubCell"/>
</dbReference>
<keyword evidence="8" id="KW-1133">Transmembrane helix</keyword>
<keyword evidence="5 10" id="KW-0145">Chemotaxis</keyword>
<gene>
    <name evidence="13" type="ORF">JO391_20050</name>
</gene>
<evidence type="ECO:0000313" key="13">
    <source>
        <dbReference type="EMBL" id="QYZ72053.1"/>
    </source>
</evidence>
<evidence type="ECO:0000256" key="11">
    <source>
        <dbReference type="SAM" id="MobiDB-lite"/>
    </source>
</evidence>
<evidence type="ECO:0000256" key="6">
    <source>
        <dbReference type="ARBA" id="ARBA00022692"/>
    </source>
</evidence>
<keyword evidence="9 10" id="KW-0472">Membrane</keyword>
<evidence type="ECO:0000256" key="5">
    <source>
        <dbReference type="ARBA" id="ARBA00022500"/>
    </source>
</evidence>
<reference evidence="13" key="1">
    <citation type="submission" date="2021-02" db="EMBL/GenBank/DDBJ databases">
        <title>Rhodobacter shimadae sp. nov., an aerobic anoxygenic phototrophic bacterium isolated from a hot spring.</title>
        <authorList>
            <person name="Muramatsu S."/>
            <person name="Haruta S."/>
            <person name="Hirose S."/>
            <person name="Hanada S."/>
        </authorList>
    </citation>
    <scope>NUCLEOTIDE SEQUENCE</scope>
    <source>
        <strain evidence="13">N10</strain>
    </source>
</reference>
<dbReference type="InterPro" id="IPR005503">
    <property type="entry name" value="FliL"/>
</dbReference>
<dbReference type="AlphaFoldDB" id="A0A8G0ZZN5"/>
<comment type="subcellular location">
    <subcellularLocation>
        <location evidence="10">Cell inner membrane</location>
    </subcellularLocation>
    <subcellularLocation>
        <location evidence="2">Cell membrane</location>
        <topology evidence="2">Single-pass membrane protein</topology>
    </subcellularLocation>
</comment>
<feature type="region of interest" description="Disordered" evidence="11">
    <location>
        <begin position="27"/>
        <end position="46"/>
    </location>
</feature>
<protein>
    <recommendedName>
        <fullName evidence="10">Flagellar protein FliL</fullName>
    </recommendedName>
</protein>
<organism evidence="13 14">
    <name type="scientific">Neotabrizicola shimadae</name>
    <dbReference type="NCBI Taxonomy" id="2807096"/>
    <lineage>
        <taxon>Bacteria</taxon>
        <taxon>Pseudomonadati</taxon>
        <taxon>Pseudomonadota</taxon>
        <taxon>Alphaproteobacteria</taxon>
        <taxon>Rhodobacterales</taxon>
        <taxon>Paracoccaceae</taxon>
        <taxon>Neotabrizicola</taxon>
    </lineage>
</organism>
<feature type="chain" id="PRO_5034456359" description="Flagellar protein FliL" evidence="12">
    <location>
        <begin position="22"/>
        <end position="153"/>
    </location>
</feature>
<keyword evidence="10" id="KW-0997">Cell inner membrane</keyword>